<evidence type="ECO:0000256" key="4">
    <source>
        <dbReference type="ARBA" id="ARBA00012903"/>
    </source>
</evidence>
<evidence type="ECO:0000256" key="3">
    <source>
        <dbReference type="ARBA" id="ARBA00007471"/>
    </source>
</evidence>
<comment type="subcellular location">
    <subcellularLocation>
        <location evidence="2">Cytoplasm</location>
    </subcellularLocation>
    <subcellularLocation>
        <location evidence="1">Endomembrane system</location>
        <topology evidence="1">Peripheral membrane protein</topology>
    </subcellularLocation>
</comment>
<dbReference type="AlphaFoldDB" id="A0A158QWM2"/>
<dbReference type="Proteomes" id="UP000271162">
    <property type="component" value="Unassembled WGS sequence"/>
</dbReference>
<dbReference type="SUPFAM" id="SSF52799">
    <property type="entry name" value="(Phosphotyrosine protein) phosphatases II"/>
    <property type="match status" value="1"/>
</dbReference>
<dbReference type="InterPro" id="IPR000387">
    <property type="entry name" value="Tyr_Pase_dom"/>
</dbReference>
<evidence type="ECO:0000256" key="5">
    <source>
        <dbReference type="ARBA" id="ARBA00022490"/>
    </source>
</evidence>
<protein>
    <recommendedName>
        <fullName evidence="4">phosphatidylinositol-3,5-bisphosphate 3-phosphatase</fullName>
        <ecNumber evidence="4">3.1.3.95</ecNumber>
    </recommendedName>
</protein>
<evidence type="ECO:0000259" key="9">
    <source>
        <dbReference type="PROSITE" id="PS50056"/>
    </source>
</evidence>
<evidence type="ECO:0000313" key="12">
    <source>
        <dbReference type="Proteomes" id="UP000271162"/>
    </source>
</evidence>
<dbReference type="PROSITE" id="PS51339">
    <property type="entry name" value="PPASE_MYOTUBULARIN"/>
    <property type="match status" value="1"/>
</dbReference>
<dbReference type="PANTHER" id="PTHR10807">
    <property type="entry name" value="MYOTUBULARIN-RELATED"/>
    <property type="match status" value="1"/>
</dbReference>
<dbReference type="Gene3D" id="2.30.29.30">
    <property type="entry name" value="Pleckstrin-homology domain (PH domain)/Phosphotyrosine-binding domain (PTB)"/>
    <property type="match status" value="1"/>
</dbReference>
<feature type="binding site" evidence="8">
    <location>
        <begin position="369"/>
        <end position="375"/>
    </location>
    <ligand>
        <name>substrate</name>
    </ligand>
</feature>
<comment type="similarity">
    <text evidence="3">Belongs to the protein-tyrosine phosphatase family. Non-receptor class myotubularin subfamily.</text>
</comment>
<dbReference type="GO" id="GO:0012505">
    <property type="term" value="C:endomembrane system"/>
    <property type="evidence" value="ECO:0007669"/>
    <property type="project" value="UniProtKB-SubCell"/>
</dbReference>
<feature type="binding site" evidence="8">
    <location>
        <begin position="284"/>
        <end position="287"/>
    </location>
    <ligand>
        <name>substrate</name>
    </ligand>
</feature>
<proteinExistence type="inferred from homology"/>
<dbReference type="InterPro" id="IPR030564">
    <property type="entry name" value="Myotubularin"/>
</dbReference>
<dbReference type="GO" id="GO:0046856">
    <property type="term" value="P:phosphatidylinositol dephosphorylation"/>
    <property type="evidence" value="ECO:0007669"/>
    <property type="project" value="TreeGrafter"/>
</dbReference>
<feature type="active site" description="Phosphocysteine intermediate" evidence="7">
    <location>
        <position position="369"/>
    </location>
</feature>
<evidence type="ECO:0000256" key="1">
    <source>
        <dbReference type="ARBA" id="ARBA00004184"/>
    </source>
</evidence>
<dbReference type="PROSITE" id="PS50056">
    <property type="entry name" value="TYR_PHOSPHATASE_2"/>
    <property type="match status" value="1"/>
</dbReference>
<evidence type="ECO:0000256" key="2">
    <source>
        <dbReference type="ARBA" id="ARBA00004496"/>
    </source>
</evidence>
<reference evidence="11 12" key="2">
    <citation type="submission" date="2018-11" db="EMBL/GenBank/DDBJ databases">
        <authorList>
            <consortium name="Pathogen Informatics"/>
        </authorList>
    </citation>
    <scope>NUCLEOTIDE SEQUENCE [LARGE SCALE GENOMIC DNA]</scope>
</reference>
<dbReference type="EMBL" id="UYSL01000208">
    <property type="protein sequence ID" value="VDL63149.1"/>
    <property type="molecule type" value="Genomic_DNA"/>
</dbReference>
<evidence type="ECO:0000313" key="11">
    <source>
        <dbReference type="EMBL" id="VDL63149.1"/>
    </source>
</evidence>
<keyword evidence="6" id="KW-0443">Lipid metabolism</keyword>
<dbReference type="OMA" id="VPLCTIN"/>
<gene>
    <name evidence="11" type="ORF">NBR_LOCUS480</name>
</gene>
<dbReference type="CDD" id="cd13223">
    <property type="entry name" value="PH-GRAM_MTM-like"/>
    <property type="match status" value="1"/>
</dbReference>
<dbReference type="Pfam" id="PF02893">
    <property type="entry name" value="GRAM"/>
    <property type="match status" value="1"/>
</dbReference>
<dbReference type="PROSITE" id="PS00383">
    <property type="entry name" value="TYR_PHOSPHATASE_1"/>
    <property type="match status" value="1"/>
</dbReference>
<dbReference type="GO" id="GO:0016020">
    <property type="term" value="C:membrane"/>
    <property type="evidence" value="ECO:0007669"/>
    <property type="project" value="TreeGrafter"/>
</dbReference>
<dbReference type="PANTHER" id="PTHR10807:SF128">
    <property type="entry name" value="PHOSPHATIDYLINOSITOL-3,5-BISPHOSPHATE 3-PHOSPHATASE"/>
    <property type="match status" value="1"/>
</dbReference>
<dbReference type="EC" id="3.1.3.95" evidence="4"/>
<dbReference type="GO" id="GO:0052629">
    <property type="term" value="F:phosphatidylinositol-3,5-bisphosphate 3-phosphatase activity"/>
    <property type="evidence" value="ECO:0007669"/>
    <property type="project" value="UniProtKB-EC"/>
</dbReference>
<dbReference type="InterPro" id="IPR029021">
    <property type="entry name" value="Prot-tyrosine_phosphatase-like"/>
</dbReference>
<accession>A0A158QWM2</accession>
<evidence type="ECO:0000313" key="13">
    <source>
        <dbReference type="WBParaSite" id="NBR_0000047901-mRNA-1"/>
    </source>
</evidence>
<evidence type="ECO:0000256" key="8">
    <source>
        <dbReference type="PIRSR" id="PIRSR630564-2"/>
    </source>
</evidence>
<keyword evidence="12" id="KW-1185">Reference proteome</keyword>
<dbReference type="GO" id="GO:0004438">
    <property type="term" value="F:phosphatidylinositol-3-phosphate phosphatase activity"/>
    <property type="evidence" value="ECO:0007669"/>
    <property type="project" value="TreeGrafter"/>
</dbReference>
<dbReference type="WBParaSite" id="NBR_0000047901-mRNA-1">
    <property type="protein sequence ID" value="NBR_0000047901-mRNA-1"/>
    <property type="gene ID" value="NBR_0000047901"/>
</dbReference>
<evidence type="ECO:0000259" key="10">
    <source>
        <dbReference type="PROSITE" id="PS51339"/>
    </source>
</evidence>
<sequence length="582" mass="66331">MVQIAALRVAPNDKQFPGQLPGERVEVTDRNIGYLSSIGKVAGRVLITRYRLRFEGSDGVCQFDVPLGFISKVEKVGHSTVSRGEHAYGILIWCKDMRHIRFTCQPATHSRRPMFDALLRYAFPVTNKLPLYAFHYAVAVRESTPPTPGSRPAVDGWSLYDAKLEFHRLGVPNEQWTISQLNHNYEFADTYPKLLAIPTAVEAKGREFIERVGEHRSRQRIPVLSWLHPVTQASITRCSQPLSGMTNRKCAEDEWFLKQIVLANANAHQLLIFDARPLVNAKVNKAKGGGYEESYDECALLFLNIHNIHVVRESLRKLKDCLFPRVDEKNYLKLLDESKWLNHIQSIIEGAAQIVSEVERNRNSVLVHCSDGWDRTAQLTSLAMIQLDPYYRTIKGFAVLIEKEWCSFGHKFAHRIGHGEDKASDGERSPVFVQFIDCVWQLLNQHESHFEFNSSLLVTILDELYACRFGTFLFNSEKQRIVDNKCMKDTVSLWTYVLDNRKTFLNPLYNKGDQRTVLSMCSSMRVLRVWKEYYARHNPLVIAPGSINRKMKSVIASGHPVPDKSIRKLGICITAASSASLP</sequence>
<feature type="domain" description="Myotubularin phosphatase" evidence="10">
    <location>
        <begin position="156"/>
        <end position="534"/>
    </location>
</feature>
<keyword evidence="5" id="KW-0963">Cytoplasm</keyword>
<dbReference type="InterPro" id="IPR004182">
    <property type="entry name" value="GRAM"/>
</dbReference>
<feature type="domain" description="Tyrosine specific protein phosphatases" evidence="9">
    <location>
        <begin position="345"/>
        <end position="386"/>
    </location>
</feature>
<dbReference type="SUPFAM" id="SSF50729">
    <property type="entry name" value="PH domain-like"/>
    <property type="match status" value="1"/>
</dbReference>
<reference evidence="13" key="1">
    <citation type="submission" date="2016-04" db="UniProtKB">
        <authorList>
            <consortium name="WormBaseParasite"/>
        </authorList>
    </citation>
    <scope>IDENTIFICATION</scope>
</reference>
<dbReference type="InterPro" id="IPR010569">
    <property type="entry name" value="Myotubularin-like_Pase_dom"/>
</dbReference>
<name>A0A158QWM2_NIPBR</name>
<dbReference type="STRING" id="27835.A0A158QWM2"/>
<evidence type="ECO:0000256" key="6">
    <source>
        <dbReference type="ARBA" id="ARBA00023098"/>
    </source>
</evidence>
<dbReference type="GO" id="GO:0005737">
    <property type="term" value="C:cytoplasm"/>
    <property type="evidence" value="ECO:0007669"/>
    <property type="project" value="UniProtKB-SubCell"/>
</dbReference>
<dbReference type="Pfam" id="PF06602">
    <property type="entry name" value="Myotub-related"/>
    <property type="match status" value="1"/>
</dbReference>
<evidence type="ECO:0000256" key="7">
    <source>
        <dbReference type="PIRSR" id="PIRSR630564-1"/>
    </source>
</evidence>
<organism evidence="13">
    <name type="scientific">Nippostrongylus brasiliensis</name>
    <name type="common">Rat hookworm</name>
    <dbReference type="NCBI Taxonomy" id="27835"/>
    <lineage>
        <taxon>Eukaryota</taxon>
        <taxon>Metazoa</taxon>
        <taxon>Ecdysozoa</taxon>
        <taxon>Nematoda</taxon>
        <taxon>Chromadorea</taxon>
        <taxon>Rhabditida</taxon>
        <taxon>Rhabditina</taxon>
        <taxon>Rhabditomorpha</taxon>
        <taxon>Strongyloidea</taxon>
        <taxon>Heligmosomidae</taxon>
        <taxon>Nippostrongylus</taxon>
    </lineage>
</organism>
<dbReference type="InterPro" id="IPR016130">
    <property type="entry name" value="Tyr_Pase_AS"/>
</dbReference>
<dbReference type="InterPro" id="IPR011993">
    <property type="entry name" value="PH-like_dom_sf"/>
</dbReference>
<feature type="binding site" evidence="8">
    <location>
        <begin position="307"/>
        <end position="308"/>
    </location>
    <ligand>
        <name>substrate</name>
    </ligand>
</feature>